<evidence type="ECO:0000256" key="7">
    <source>
        <dbReference type="ARBA" id="ARBA00022842"/>
    </source>
</evidence>
<dbReference type="InterPro" id="IPR051547">
    <property type="entry name" value="TDP2-like"/>
</dbReference>
<dbReference type="GO" id="GO:0004519">
    <property type="term" value="F:endonuclease activity"/>
    <property type="evidence" value="ECO:0007669"/>
    <property type="project" value="UniProtKB-KW"/>
</dbReference>
<dbReference type="PANTHER" id="PTHR15822">
    <property type="entry name" value="TRAF AND TNF RECEPTOR-ASSOCIATED PROTEIN"/>
    <property type="match status" value="1"/>
</dbReference>
<dbReference type="Pfam" id="PF03372">
    <property type="entry name" value="Exo_endo_phos"/>
    <property type="match status" value="1"/>
</dbReference>
<dbReference type="Proteomes" id="UP001183648">
    <property type="component" value="Unassembled WGS sequence"/>
</dbReference>
<evidence type="ECO:0000256" key="5">
    <source>
        <dbReference type="ARBA" id="ARBA00022763"/>
    </source>
</evidence>
<sequence length="306" mass="32008">MSNSVVVATYNLYLGADLSLVLGDRPPGEMAANLEEVERQLLATAFDRRAELVADALAPHAPDLVGLQEVCTWTLEGETLWDFGALVGEALADRGVAYDVVCEVPTFGGTAHLGVEAGLPGAITLSGSNAVLRRADSPVQVGETGRGVFGEALGVTSLNTDDLAITRGWCGAACEVDGRPFAFVNTHTEAYAADSRNTQRDELLAAAAGWAGPLVVVGDFNATPADVGMPAEFVDAWVAQGSGPGLTCCQAPDLGNPESLLHERIDYVWARGAEVEEVALLGEVPLEGPDLRWPSDHAGVVARLAF</sequence>
<keyword evidence="3" id="KW-0540">Nuclease</keyword>
<evidence type="ECO:0000313" key="10">
    <source>
        <dbReference type="EMBL" id="MDR7364641.1"/>
    </source>
</evidence>
<proteinExistence type="predicted"/>
<dbReference type="PANTHER" id="PTHR15822:SF4">
    <property type="entry name" value="TYROSYL-DNA PHOSPHODIESTERASE 2"/>
    <property type="match status" value="1"/>
</dbReference>
<dbReference type="InterPro" id="IPR036691">
    <property type="entry name" value="Endo/exonu/phosph_ase_sf"/>
</dbReference>
<evidence type="ECO:0000256" key="2">
    <source>
        <dbReference type="ARBA" id="ARBA00001946"/>
    </source>
</evidence>
<keyword evidence="5" id="KW-0227">DNA damage</keyword>
<protein>
    <submittedName>
        <fullName evidence="10">Endonuclease/exonuclease/phosphatase family metal-dependent hydrolase</fullName>
    </submittedName>
</protein>
<dbReference type="RefSeq" id="WP_310306484.1">
    <property type="nucleotide sequence ID" value="NZ_BAAAPS010000006.1"/>
</dbReference>
<reference evidence="10 11" key="1">
    <citation type="submission" date="2023-07" db="EMBL/GenBank/DDBJ databases">
        <title>Sequencing the genomes of 1000 actinobacteria strains.</title>
        <authorList>
            <person name="Klenk H.-P."/>
        </authorList>
    </citation>
    <scope>NUCLEOTIDE SEQUENCE [LARGE SCALE GENOMIC DNA]</scope>
    <source>
        <strain evidence="10 11">DSM 19426</strain>
    </source>
</reference>
<dbReference type="GO" id="GO:0016787">
    <property type="term" value="F:hydrolase activity"/>
    <property type="evidence" value="ECO:0007669"/>
    <property type="project" value="UniProtKB-KW"/>
</dbReference>
<keyword evidence="6 10" id="KW-0378">Hydrolase</keyword>
<dbReference type="Gene3D" id="3.60.10.10">
    <property type="entry name" value="Endonuclease/exonuclease/phosphatase"/>
    <property type="match status" value="1"/>
</dbReference>
<keyword evidence="7" id="KW-0460">Magnesium</keyword>
<dbReference type="SUPFAM" id="SSF56219">
    <property type="entry name" value="DNase I-like"/>
    <property type="match status" value="1"/>
</dbReference>
<keyword evidence="4" id="KW-0479">Metal-binding</keyword>
<keyword evidence="8" id="KW-0234">DNA repair</keyword>
<organism evidence="10 11">
    <name type="scientific">Nocardioides marmoribigeumensis</name>
    <dbReference type="NCBI Taxonomy" id="433649"/>
    <lineage>
        <taxon>Bacteria</taxon>
        <taxon>Bacillati</taxon>
        <taxon>Actinomycetota</taxon>
        <taxon>Actinomycetes</taxon>
        <taxon>Propionibacteriales</taxon>
        <taxon>Nocardioidaceae</taxon>
        <taxon>Nocardioides</taxon>
    </lineage>
</organism>
<evidence type="ECO:0000256" key="3">
    <source>
        <dbReference type="ARBA" id="ARBA00022722"/>
    </source>
</evidence>
<dbReference type="InterPro" id="IPR005135">
    <property type="entry name" value="Endo/exonuclease/phosphatase"/>
</dbReference>
<keyword evidence="10" id="KW-0255">Endonuclease</keyword>
<dbReference type="EMBL" id="JAVDYG010000001">
    <property type="protein sequence ID" value="MDR7364641.1"/>
    <property type="molecule type" value="Genomic_DNA"/>
</dbReference>
<keyword evidence="11" id="KW-1185">Reference proteome</keyword>
<evidence type="ECO:0000256" key="8">
    <source>
        <dbReference type="ARBA" id="ARBA00023204"/>
    </source>
</evidence>
<name>A0ABU2C1U1_9ACTN</name>
<comment type="cofactor">
    <cofactor evidence="1">
        <name>Mn(2+)</name>
        <dbReference type="ChEBI" id="CHEBI:29035"/>
    </cofactor>
</comment>
<feature type="domain" description="Endonuclease/exonuclease/phosphatase" evidence="9">
    <location>
        <begin position="9"/>
        <end position="297"/>
    </location>
</feature>
<evidence type="ECO:0000313" key="11">
    <source>
        <dbReference type="Proteomes" id="UP001183648"/>
    </source>
</evidence>
<comment type="caution">
    <text evidence="10">The sequence shown here is derived from an EMBL/GenBank/DDBJ whole genome shotgun (WGS) entry which is preliminary data.</text>
</comment>
<gene>
    <name evidence="10" type="ORF">J2S63_004194</name>
</gene>
<evidence type="ECO:0000256" key="4">
    <source>
        <dbReference type="ARBA" id="ARBA00022723"/>
    </source>
</evidence>
<evidence type="ECO:0000256" key="6">
    <source>
        <dbReference type="ARBA" id="ARBA00022801"/>
    </source>
</evidence>
<comment type="cofactor">
    <cofactor evidence="2">
        <name>Mg(2+)</name>
        <dbReference type="ChEBI" id="CHEBI:18420"/>
    </cofactor>
</comment>
<evidence type="ECO:0000259" key="9">
    <source>
        <dbReference type="Pfam" id="PF03372"/>
    </source>
</evidence>
<accession>A0ABU2C1U1</accession>
<evidence type="ECO:0000256" key="1">
    <source>
        <dbReference type="ARBA" id="ARBA00001936"/>
    </source>
</evidence>